<keyword evidence="3" id="KW-1185">Reference proteome</keyword>
<reference evidence="2 3" key="1">
    <citation type="submission" date="2014-10" db="EMBL/GenBank/DDBJ databases">
        <title>A new lytic Salmonella pullorum phage and its enzyme lys52.</title>
        <authorList>
            <person name="Bao H."/>
        </authorList>
    </citation>
    <scope>NUCLEOTIDE SEQUENCE [LARGE SCALE GENOMIC DNA]</scope>
</reference>
<feature type="transmembrane region" description="Helical" evidence="1">
    <location>
        <begin position="135"/>
        <end position="152"/>
    </location>
</feature>
<evidence type="ECO:0000256" key="1">
    <source>
        <dbReference type="SAM" id="Phobius"/>
    </source>
</evidence>
<accession>A0A0D4DA22</accession>
<dbReference type="GeneID" id="24725644"/>
<dbReference type="EMBL" id="KP010413">
    <property type="protein sequence ID" value="AJT60612.1"/>
    <property type="molecule type" value="Genomic_DNA"/>
</dbReference>
<evidence type="ECO:0000313" key="3">
    <source>
        <dbReference type="Proteomes" id="UP000201623"/>
    </source>
</evidence>
<sequence length="177" mass="20588">MGQTIERGWKMIYEERYKIDYQDTRHHTSLRVTKPNGDTGIIAHFGGDYWYGTGCFEGYSQEYLKAFYRDFTNDYNRVVDEKNKCIKHEHHARGCLSTVMVLAFFLATLLAVSAISSIAQDLTITQITAKVYDVWYLYAVPLVGIIISLMRFRVHKKRLKDSEVKLEEVSKECNLQL</sequence>
<dbReference type="Proteomes" id="UP000201623">
    <property type="component" value="Segment"/>
</dbReference>
<name>A0A0D4DA22_9CAUD</name>
<protein>
    <submittedName>
        <fullName evidence="2">Uncharacterized protein</fullName>
    </submittedName>
</protein>
<keyword evidence="1" id="KW-0812">Transmembrane</keyword>
<feature type="transmembrane region" description="Helical" evidence="1">
    <location>
        <begin position="94"/>
        <end position="115"/>
    </location>
</feature>
<keyword evidence="1" id="KW-0472">Membrane</keyword>
<dbReference type="KEGG" id="vg:24725644"/>
<organism evidence="2 3">
    <name type="scientific">Salmonella phage vB_SPuM_SP116</name>
    <dbReference type="NCBI Taxonomy" id="1567025"/>
    <lineage>
        <taxon>Viruses</taxon>
        <taxon>Duplodnaviria</taxon>
        <taxon>Heunggongvirae</taxon>
        <taxon>Uroviricota</taxon>
        <taxon>Caudoviricetes</taxon>
        <taxon>Andersonviridae</taxon>
        <taxon>Ounavirinae</taxon>
        <taxon>Felixounavirus</taxon>
        <taxon>Felixounavirus SP116</taxon>
    </lineage>
</organism>
<dbReference type="OrthoDB" id="12418at10239"/>
<keyword evidence="1" id="KW-1133">Transmembrane helix</keyword>
<proteinExistence type="predicted"/>
<evidence type="ECO:0000313" key="2">
    <source>
        <dbReference type="EMBL" id="AJT60612.1"/>
    </source>
</evidence>
<dbReference type="RefSeq" id="YP_009146281.1">
    <property type="nucleotide sequence ID" value="NC_027329.1"/>
</dbReference>
<gene>
    <name evidence="2" type="ORF">HB2014_36</name>
</gene>